<evidence type="ECO:0000313" key="12">
    <source>
        <dbReference type="EMBL" id="KAK4231766.1"/>
    </source>
</evidence>
<organism evidence="12 13">
    <name type="scientific">Podospora fimiseda</name>
    <dbReference type="NCBI Taxonomy" id="252190"/>
    <lineage>
        <taxon>Eukaryota</taxon>
        <taxon>Fungi</taxon>
        <taxon>Dikarya</taxon>
        <taxon>Ascomycota</taxon>
        <taxon>Pezizomycotina</taxon>
        <taxon>Sordariomycetes</taxon>
        <taxon>Sordariomycetidae</taxon>
        <taxon>Sordariales</taxon>
        <taxon>Podosporaceae</taxon>
        <taxon>Podospora</taxon>
    </lineage>
</organism>
<gene>
    <name evidence="12" type="ORF">QBC38DRAFT_465517</name>
</gene>
<dbReference type="GO" id="GO:0005634">
    <property type="term" value="C:nucleus"/>
    <property type="evidence" value="ECO:0007669"/>
    <property type="project" value="UniProtKB-SubCell"/>
</dbReference>
<keyword evidence="7 9" id="KW-0804">Transcription</keyword>
<dbReference type="PANTHER" id="PTHR13476">
    <property type="entry name" value="CHROMATIN MODIFICATION-RELATED PROTEIN MEAF6"/>
    <property type="match status" value="1"/>
</dbReference>
<protein>
    <recommendedName>
        <fullName evidence="3 9">Chromatin modification-related protein EAF6</fullName>
    </recommendedName>
</protein>
<comment type="caution">
    <text evidence="12">The sequence shown here is derived from an EMBL/GenBank/DDBJ whole genome shotgun (WGS) entry which is preliminary data.</text>
</comment>
<keyword evidence="5 9" id="KW-0805">Transcription regulation</keyword>
<sequence length="204" mass="21130">MTDSNSAANKSAGAATDGKETQGLPYYEKKRQELKALLAKRRAIDRQLQQEEERIYAKETEYLESTPSGNIITGFDSYTKGTPANSAAVAAARRKGGGGGAGLNGLDQMIEKNRVFSRSSISYNGKGAGDGSDGVQTPGGASTPAEDVQTPGSGKNVGTGIKKVVLKKRDAGGDGDDDAGSNRDAKKVRVSFGASGQVNGGVRK</sequence>
<evidence type="ECO:0000256" key="7">
    <source>
        <dbReference type="ARBA" id="ARBA00023163"/>
    </source>
</evidence>
<evidence type="ECO:0000256" key="11">
    <source>
        <dbReference type="SAM" id="MobiDB-lite"/>
    </source>
</evidence>
<feature type="coiled-coil region" evidence="10">
    <location>
        <begin position="27"/>
        <end position="54"/>
    </location>
</feature>
<dbReference type="GO" id="GO:0035267">
    <property type="term" value="C:NuA4 histone acetyltransferase complex"/>
    <property type="evidence" value="ECO:0007669"/>
    <property type="project" value="UniProtKB-UniRule"/>
</dbReference>
<evidence type="ECO:0000256" key="3">
    <source>
        <dbReference type="ARBA" id="ARBA00018504"/>
    </source>
</evidence>
<feature type="region of interest" description="Disordered" evidence="11">
    <location>
        <begin position="1"/>
        <end position="27"/>
    </location>
</feature>
<keyword evidence="9" id="KW-0227">DNA damage</keyword>
<evidence type="ECO:0000256" key="1">
    <source>
        <dbReference type="ARBA" id="ARBA00004123"/>
    </source>
</evidence>
<keyword evidence="9" id="KW-0234">DNA repair</keyword>
<dbReference type="EMBL" id="MU865291">
    <property type="protein sequence ID" value="KAK4231766.1"/>
    <property type="molecule type" value="Genomic_DNA"/>
</dbReference>
<keyword evidence="4 9" id="KW-0156">Chromatin regulator</keyword>
<dbReference type="Pfam" id="PF09340">
    <property type="entry name" value="NuA4"/>
    <property type="match status" value="1"/>
</dbReference>
<comment type="subunit">
    <text evidence="9">Component of the NuA4 histone acetyltransferase complex.</text>
</comment>
<evidence type="ECO:0000256" key="6">
    <source>
        <dbReference type="ARBA" id="ARBA00023054"/>
    </source>
</evidence>
<dbReference type="GO" id="GO:0006281">
    <property type="term" value="P:DNA repair"/>
    <property type="evidence" value="ECO:0007669"/>
    <property type="project" value="UniProtKB-UniRule"/>
</dbReference>
<evidence type="ECO:0000313" key="13">
    <source>
        <dbReference type="Proteomes" id="UP001301958"/>
    </source>
</evidence>
<keyword evidence="13" id="KW-1185">Reference proteome</keyword>
<name>A0AAN7H1Y6_9PEZI</name>
<accession>A0AAN7H1Y6</accession>
<evidence type="ECO:0000256" key="9">
    <source>
        <dbReference type="RuleBase" id="RU368022"/>
    </source>
</evidence>
<evidence type="ECO:0000256" key="5">
    <source>
        <dbReference type="ARBA" id="ARBA00023015"/>
    </source>
</evidence>
<keyword evidence="6 10" id="KW-0175">Coiled coil</keyword>
<evidence type="ECO:0000256" key="2">
    <source>
        <dbReference type="ARBA" id="ARBA00010916"/>
    </source>
</evidence>
<feature type="region of interest" description="Disordered" evidence="11">
    <location>
        <begin position="121"/>
        <end position="204"/>
    </location>
</feature>
<proteinExistence type="inferred from homology"/>
<reference evidence="12" key="2">
    <citation type="submission" date="2023-05" db="EMBL/GenBank/DDBJ databases">
        <authorList>
            <consortium name="Lawrence Berkeley National Laboratory"/>
            <person name="Steindorff A."/>
            <person name="Hensen N."/>
            <person name="Bonometti L."/>
            <person name="Westerberg I."/>
            <person name="Brannstrom I.O."/>
            <person name="Guillou S."/>
            <person name="Cros-Aarteil S."/>
            <person name="Calhoun S."/>
            <person name="Haridas S."/>
            <person name="Kuo A."/>
            <person name="Mondo S."/>
            <person name="Pangilinan J."/>
            <person name="Riley R."/>
            <person name="Labutti K."/>
            <person name="Andreopoulos B."/>
            <person name="Lipzen A."/>
            <person name="Chen C."/>
            <person name="Yanf M."/>
            <person name="Daum C."/>
            <person name="Ng V."/>
            <person name="Clum A."/>
            <person name="Ohm R."/>
            <person name="Martin F."/>
            <person name="Silar P."/>
            <person name="Natvig D."/>
            <person name="Lalanne C."/>
            <person name="Gautier V."/>
            <person name="Ament-Velasquez S.L."/>
            <person name="Kruys A."/>
            <person name="Hutchinson M.I."/>
            <person name="Powell A.J."/>
            <person name="Barry K."/>
            <person name="Miller A.N."/>
            <person name="Grigoriev I.V."/>
            <person name="Debuchy R."/>
            <person name="Gladieux P."/>
            <person name="Thoren M.H."/>
            <person name="Johannesson H."/>
        </authorList>
    </citation>
    <scope>NUCLEOTIDE SEQUENCE</scope>
    <source>
        <strain evidence="12">CBS 990.96</strain>
    </source>
</reference>
<comment type="function">
    <text evidence="9">Component of the NuA4 histone acetyltransferase complex which is involved in transcriptional activation of selected genes principally by acetylation of nucleosomal histone H4 and H2A. The NuA4 complex is also involved in DNA repair.</text>
</comment>
<evidence type="ECO:0000256" key="10">
    <source>
        <dbReference type="SAM" id="Coils"/>
    </source>
</evidence>
<dbReference type="InterPro" id="IPR015418">
    <property type="entry name" value="Eaf6"/>
</dbReference>
<evidence type="ECO:0000256" key="4">
    <source>
        <dbReference type="ARBA" id="ARBA00022853"/>
    </source>
</evidence>
<reference evidence="12" key="1">
    <citation type="journal article" date="2023" name="Mol. Phylogenet. Evol.">
        <title>Genome-scale phylogeny and comparative genomics of the fungal order Sordariales.</title>
        <authorList>
            <person name="Hensen N."/>
            <person name="Bonometti L."/>
            <person name="Westerberg I."/>
            <person name="Brannstrom I.O."/>
            <person name="Guillou S."/>
            <person name="Cros-Aarteil S."/>
            <person name="Calhoun S."/>
            <person name="Haridas S."/>
            <person name="Kuo A."/>
            <person name="Mondo S."/>
            <person name="Pangilinan J."/>
            <person name="Riley R."/>
            <person name="LaButti K."/>
            <person name="Andreopoulos B."/>
            <person name="Lipzen A."/>
            <person name="Chen C."/>
            <person name="Yan M."/>
            <person name="Daum C."/>
            <person name="Ng V."/>
            <person name="Clum A."/>
            <person name="Steindorff A."/>
            <person name="Ohm R.A."/>
            <person name="Martin F."/>
            <person name="Silar P."/>
            <person name="Natvig D.O."/>
            <person name="Lalanne C."/>
            <person name="Gautier V."/>
            <person name="Ament-Velasquez S.L."/>
            <person name="Kruys A."/>
            <person name="Hutchinson M.I."/>
            <person name="Powell A.J."/>
            <person name="Barry K."/>
            <person name="Miller A.N."/>
            <person name="Grigoriev I.V."/>
            <person name="Debuchy R."/>
            <person name="Gladieux P."/>
            <person name="Hiltunen Thoren M."/>
            <person name="Johannesson H."/>
        </authorList>
    </citation>
    <scope>NUCLEOTIDE SEQUENCE</scope>
    <source>
        <strain evidence="12">CBS 990.96</strain>
    </source>
</reference>
<dbReference type="GO" id="GO:0006325">
    <property type="term" value="P:chromatin organization"/>
    <property type="evidence" value="ECO:0007669"/>
    <property type="project" value="UniProtKB-KW"/>
</dbReference>
<keyword evidence="8 9" id="KW-0539">Nucleus</keyword>
<dbReference type="Proteomes" id="UP001301958">
    <property type="component" value="Unassembled WGS sequence"/>
</dbReference>
<comment type="similarity">
    <text evidence="2 9">Belongs to the EAF6 family.</text>
</comment>
<comment type="subcellular location">
    <subcellularLocation>
        <location evidence="1 9">Nucleus</location>
    </subcellularLocation>
</comment>
<evidence type="ECO:0000256" key="8">
    <source>
        <dbReference type="ARBA" id="ARBA00023242"/>
    </source>
</evidence>
<dbReference type="AlphaFoldDB" id="A0AAN7H1Y6"/>
<feature type="compositionally biased region" description="Low complexity" evidence="11">
    <location>
        <begin position="1"/>
        <end position="15"/>
    </location>
</feature>